<name>A0A7H9ELW9_9LACO</name>
<reference evidence="1 2" key="1">
    <citation type="submission" date="2020-01" db="EMBL/GenBank/DDBJ databases">
        <title>Complete and circular genome sequences of six lactobacillus isolates from horses.</title>
        <authorList>
            <person name="Hassan H.M."/>
        </authorList>
    </citation>
    <scope>NUCLEOTIDE SEQUENCE [LARGE SCALE GENOMIC DNA]</scope>
    <source>
        <strain evidence="1 2">1A</strain>
    </source>
</reference>
<dbReference type="RefSeq" id="WP_180848930.1">
    <property type="nucleotide sequence ID" value="NZ_CP047418.1"/>
</dbReference>
<dbReference type="Proteomes" id="UP000510886">
    <property type="component" value="Chromosome"/>
</dbReference>
<dbReference type="AlphaFoldDB" id="A0A7H9ELW9"/>
<dbReference type="KEGG" id="lsw:GTO87_09105"/>
<organism evidence="1 2">
    <name type="scientific">Ligilactobacillus saerimneri</name>
    <dbReference type="NCBI Taxonomy" id="228229"/>
    <lineage>
        <taxon>Bacteria</taxon>
        <taxon>Bacillati</taxon>
        <taxon>Bacillota</taxon>
        <taxon>Bacilli</taxon>
        <taxon>Lactobacillales</taxon>
        <taxon>Lactobacillaceae</taxon>
        <taxon>Ligilactobacillus</taxon>
    </lineage>
</organism>
<protein>
    <submittedName>
        <fullName evidence="1">Uncharacterized protein</fullName>
    </submittedName>
</protein>
<sequence length="108" mass="12179">MIIAVAKYVRTKGIWGRLSEAAVEPVLTLYLDYLKVSGFRTVVTSLEDITSFIMGLEEENAGTICDILKYLHEFLMRVGLIRKVDADAIKKRLMKIELCLGGVIMKIQ</sequence>
<evidence type="ECO:0000313" key="2">
    <source>
        <dbReference type="Proteomes" id="UP000510886"/>
    </source>
</evidence>
<accession>A0A7H9ELW9</accession>
<dbReference type="EMBL" id="CP047418">
    <property type="protein sequence ID" value="QLL78728.1"/>
    <property type="molecule type" value="Genomic_DNA"/>
</dbReference>
<proteinExistence type="predicted"/>
<gene>
    <name evidence="1" type="ORF">GTO87_09105</name>
</gene>
<evidence type="ECO:0000313" key="1">
    <source>
        <dbReference type="EMBL" id="QLL78728.1"/>
    </source>
</evidence>